<dbReference type="GO" id="GO:0015979">
    <property type="term" value="P:photosynthesis"/>
    <property type="evidence" value="ECO:0007669"/>
    <property type="project" value="UniProtKB-KW"/>
</dbReference>
<evidence type="ECO:0000256" key="6">
    <source>
        <dbReference type="ARBA" id="ARBA00022946"/>
    </source>
</evidence>
<protein>
    <recommendedName>
        <fullName evidence="9">Heme oxygenase</fullName>
    </recommendedName>
</protein>
<keyword evidence="8" id="KW-1185">Reference proteome</keyword>
<comment type="subcellular location">
    <subcellularLocation>
        <location evidence="1">Plastid</location>
        <location evidence="1">Chloroplast</location>
    </subcellularLocation>
</comment>
<keyword evidence="6" id="KW-0809">Transit peptide</keyword>
<dbReference type="GO" id="GO:0004392">
    <property type="term" value="F:heme oxygenase (decyclizing) activity"/>
    <property type="evidence" value="ECO:0007669"/>
    <property type="project" value="InterPro"/>
</dbReference>
<keyword evidence="5" id="KW-0934">Plastid</keyword>
<dbReference type="GO" id="GO:0009507">
    <property type="term" value="C:chloroplast"/>
    <property type="evidence" value="ECO:0007669"/>
    <property type="project" value="UniProtKB-SubCell"/>
</dbReference>
<comment type="caution">
    <text evidence="7">The sequence shown here is derived from an EMBL/GenBank/DDBJ whole genome shotgun (WGS) entry which is preliminary data.</text>
</comment>
<dbReference type="Proteomes" id="UP000631114">
    <property type="component" value="Unassembled WGS sequence"/>
</dbReference>
<evidence type="ECO:0000256" key="1">
    <source>
        <dbReference type="ARBA" id="ARBA00004229"/>
    </source>
</evidence>
<keyword evidence="3" id="KW-0150">Chloroplast</keyword>
<dbReference type="PANTHER" id="PTHR35703">
    <property type="entry name" value="HEME OXYGENASE 1, CHLOROPLASTIC-RELATED"/>
    <property type="match status" value="1"/>
</dbReference>
<proteinExistence type="inferred from homology"/>
<evidence type="ECO:0000313" key="7">
    <source>
        <dbReference type="EMBL" id="KAF9599877.1"/>
    </source>
</evidence>
<sequence>MRFVTMKLCSEKVSNAQGSEEEIESSLENSETWEPKIEGFINYLVDSKLVFETLECIVEESEDVSYAYFRKTGLEQAEVISKDLEWFSQQGCVIPEPSNPGAFYAGYLVELAGKSAPMFLCHFYNIYFAHISGGQVIAKQVSKKLLEGRELEFCRWERDALELLKDVRDKLNNVGEVNTMDDHHWPQDDKNKCLREATKAFRFLGEIIRLSIL</sequence>
<keyword evidence="4" id="KW-0602">Photosynthesis</keyword>
<dbReference type="OrthoDB" id="652091at2759"/>
<name>A0A835HKB2_9MAGN</name>
<evidence type="ECO:0000256" key="3">
    <source>
        <dbReference type="ARBA" id="ARBA00022528"/>
    </source>
</evidence>
<dbReference type="GO" id="GO:0006788">
    <property type="term" value="P:heme oxidation"/>
    <property type="evidence" value="ECO:0007669"/>
    <property type="project" value="InterPro"/>
</dbReference>
<evidence type="ECO:0000256" key="2">
    <source>
        <dbReference type="ARBA" id="ARBA00006134"/>
    </source>
</evidence>
<gene>
    <name evidence="7" type="ORF">IFM89_001823</name>
</gene>
<dbReference type="InterPro" id="IPR002051">
    <property type="entry name" value="Haem_Oase"/>
</dbReference>
<evidence type="ECO:0000256" key="5">
    <source>
        <dbReference type="ARBA" id="ARBA00022640"/>
    </source>
</evidence>
<dbReference type="AlphaFoldDB" id="A0A835HKB2"/>
<dbReference type="GO" id="GO:0010024">
    <property type="term" value="P:phytochromobilin biosynthetic process"/>
    <property type="evidence" value="ECO:0007669"/>
    <property type="project" value="TreeGrafter"/>
</dbReference>
<dbReference type="CDD" id="cd19165">
    <property type="entry name" value="HemeO"/>
    <property type="match status" value="1"/>
</dbReference>
<evidence type="ECO:0000256" key="4">
    <source>
        <dbReference type="ARBA" id="ARBA00022531"/>
    </source>
</evidence>
<reference evidence="7 8" key="1">
    <citation type="submission" date="2020-10" db="EMBL/GenBank/DDBJ databases">
        <title>The Coptis chinensis genome and diversification of protoberbering-type alkaloids.</title>
        <authorList>
            <person name="Wang B."/>
            <person name="Shu S."/>
            <person name="Song C."/>
            <person name="Liu Y."/>
        </authorList>
    </citation>
    <scope>NUCLEOTIDE SEQUENCE [LARGE SCALE GENOMIC DNA]</scope>
    <source>
        <strain evidence="7">HL-2020</strain>
        <tissue evidence="7">Leaf</tissue>
    </source>
</reference>
<organism evidence="7 8">
    <name type="scientific">Coptis chinensis</name>
    <dbReference type="NCBI Taxonomy" id="261450"/>
    <lineage>
        <taxon>Eukaryota</taxon>
        <taxon>Viridiplantae</taxon>
        <taxon>Streptophyta</taxon>
        <taxon>Embryophyta</taxon>
        <taxon>Tracheophyta</taxon>
        <taxon>Spermatophyta</taxon>
        <taxon>Magnoliopsida</taxon>
        <taxon>Ranunculales</taxon>
        <taxon>Ranunculaceae</taxon>
        <taxon>Coptidoideae</taxon>
        <taxon>Coptis</taxon>
    </lineage>
</organism>
<dbReference type="InterPro" id="IPR016053">
    <property type="entry name" value="Haem_Oase-like"/>
</dbReference>
<evidence type="ECO:0000313" key="8">
    <source>
        <dbReference type="Proteomes" id="UP000631114"/>
    </source>
</evidence>
<dbReference type="InterPro" id="IPR016951">
    <property type="entry name" value="Haem_Oase_decyc_pln"/>
</dbReference>
<dbReference type="Gene3D" id="1.20.910.10">
    <property type="entry name" value="Heme oxygenase-like"/>
    <property type="match status" value="1"/>
</dbReference>
<evidence type="ECO:0008006" key="9">
    <source>
        <dbReference type="Google" id="ProtNLM"/>
    </source>
</evidence>
<dbReference type="InterPro" id="IPR016084">
    <property type="entry name" value="Haem_Oase-like_multi-hlx"/>
</dbReference>
<comment type="similarity">
    <text evidence="2">Belongs to the heme oxygenase family.</text>
</comment>
<dbReference type="Pfam" id="PF01126">
    <property type="entry name" value="Heme_oxygenase"/>
    <property type="match status" value="1"/>
</dbReference>
<dbReference type="SUPFAM" id="SSF48613">
    <property type="entry name" value="Heme oxygenase-like"/>
    <property type="match status" value="1"/>
</dbReference>
<accession>A0A835HKB2</accession>
<dbReference type="PANTHER" id="PTHR35703:SF1">
    <property type="entry name" value="INACTIVE HEME OXYGENASE 2, CHLOROPLASTIC-RELATED"/>
    <property type="match status" value="1"/>
</dbReference>
<dbReference type="EMBL" id="JADFTS010000006">
    <property type="protein sequence ID" value="KAF9599877.1"/>
    <property type="molecule type" value="Genomic_DNA"/>
</dbReference>